<dbReference type="RefSeq" id="XP_018269222.1">
    <property type="nucleotide sequence ID" value="XM_018417821.1"/>
</dbReference>
<gene>
    <name evidence="12" type="ORF">RHOBADRAFT_55384</name>
</gene>
<evidence type="ECO:0000256" key="9">
    <source>
        <dbReference type="SAM" id="MobiDB-lite"/>
    </source>
</evidence>
<dbReference type="GO" id="GO:0005634">
    <property type="term" value="C:nucleus"/>
    <property type="evidence" value="ECO:0007669"/>
    <property type="project" value="UniProtKB-SubCell"/>
</dbReference>
<proteinExistence type="inferred from homology"/>
<dbReference type="InterPro" id="IPR053822">
    <property type="entry name" value="SDE2-like_dom"/>
</dbReference>
<feature type="compositionally biased region" description="Basic and acidic residues" evidence="9">
    <location>
        <begin position="217"/>
        <end position="227"/>
    </location>
</feature>
<feature type="compositionally biased region" description="Polar residues" evidence="9">
    <location>
        <begin position="102"/>
        <end position="113"/>
    </location>
</feature>
<keyword evidence="5" id="KW-0507">mRNA processing</keyword>
<evidence type="ECO:0000256" key="3">
    <source>
        <dbReference type="ARBA" id="ARBA00008726"/>
    </source>
</evidence>
<dbReference type="GO" id="GO:0005737">
    <property type="term" value="C:cytoplasm"/>
    <property type="evidence" value="ECO:0007669"/>
    <property type="project" value="UniProtKB-SubCell"/>
</dbReference>
<reference evidence="12 13" key="1">
    <citation type="journal article" date="2015" name="Front. Microbiol.">
        <title>Genome sequence of the plant growth promoting endophytic yeast Rhodotorula graminis WP1.</title>
        <authorList>
            <person name="Firrincieli A."/>
            <person name="Otillar R."/>
            <person name="Salamov A."/>
            <person name="Schmutz J."/>
            <person name="Khan Z."/>
            <person name="Redman R.S."/>
            <person name="Fleck N.D."/>
            <person name="Lindquist E."/>
            <person name="Grigoriev I.V."/>
            <person name="Doty S.L."/>
        </authorList>
    </citation>
    <scope>NUCLEOTIDE SEQUENCE [LARGE SCALE GENOMIC DNA]</scope>
    <source>
        <strain evidence="12 13">WP1</strain>
    </source>
</reference>
<accession>A0A0N8PZS9</accession>
<evidence type="ECO:0000256" key="6">
    <source>
        <dbReference type="ARBA" id="ARBA00023187"/>
    </source>
</evidence>
<keyword evidence="13" id="KW-1185">Reference proteome</keyword>
<feature type="compositionally biased region" description="Basic and acidic residues" evidence="9">
    <location>
        <begin position="276"/>
        <end position="285"/>
    </location>
</feature>
<feature type="compositionally biased region" description="Low complexity" evidence="9">
    <location>
        <begin position="170"/>
        <end position="207"/>
    </location>
</feature>
<dbReference type="Pfam" id="PF22782">
    <property type="entry name" value="SDE2"/>
    <property type="match status" value="1"/>
</dbReference>
<dbReference type="GO" id="GO:0008380">
    <property type="term" value="P:RNA splicing"/>
    <property type="evidence" value="ECO:0007669"/>
    <property type="project" value="UniProtKB-KW"/>
</dbReference>
<name>A0A0N8PZS9_RHOGW</name>
<keyword evidence="6" id="KW-0508">mRNA splicing</keyword>
<evidence type="ECO:0000313" key="13">
    <source>
        <dbReference type="Proteomes" id="UP000053890"/>
    </source>
</evidence>
<evidence type="ECO:0000256" key="5">
    <source>
        <dbReference type="ARBA" id="ARBA00022664"/>
    </source>
</evidence>
<evidence type="ECO:0000259" key="11">
    <source>
        <dbReference type="Pfam" id="PF22782"/>
    </source>
</evidence>
<dbReference type="PANTHER" id="PTHR12786:SF1">
    <property type="entry name" value="SPLICING REGULATOR SDE2"/>
    <property type="match status" value="1"/>
</dbReference>
<keyword evidence="4" id="KW-0963">Cytoplasm</keyword>
<dbReference type="Proteomes" id="UP000053890">
    <property type="component" value="Unassembled WGS sequence"/>
</dbReference>
<dbReference type="Pfam" id="PF13019">
    <property type="entry name" value="Sde2_N_Ubi_yeast"/>
    <property type="match status" value="1"/>
</dbReference>
<dbReference type="InterPro" id="IPR051421">
    <property type="entry name" value="RNA_Proc_DNA_Dmg_Regulator"/>
</dbReference>
<dbReference type="AlphaFoldDB" id="A0A0N8PZS9"/>
<evidence type="ECO:0000256" key="2">
    <source>
        <dbReference type="ARBA" id="ARBA00004496"/>
    </source>
</evidence>
<dbReference type="STRING" id="578459.A0A0N8PZS9"/>
<feature type="domain" description="SDE2-like" evidence="11">
    <location>
        <begin position="87"/>
        <end position="164"/>
    </location>
</feature>
<evidence type="ECO:0000313" key="12">
    <source>
        <dbReference type="EMBL" id="KPV73173.1"/>
    </source>
</evidence>
<feature type="region of interest" description="Disordered" evidence="9">
    <location>
        <begin position="170"/>
        <end position="227"/>
    </location>
</feature>
<keyword evidence="7" id="KW-0539">Nucleus</keyword>
<dbReference type="OrthoDB" id="547031at2759"/>
<protein>
    <submittedName>
        <fullName evidence="12">Uncharacterized protein</fullName>
    </submittedName>
</protein>
<dbReference type="InterPro" id="IPR024974">
    <property type="entry name" value="Sde2_N"/>
</dbReference>
<feature type="region of interest" description="Disordered" evidence="9">
    <location>
        <begin position="242"/>
        <end position="300"/>
    </location>
</feature>
<organism evidence="12 13">
    <name type="scientific">Rhodotorula graminis (strain WP1)</name>
    <dbReference type="NCBI Taxonomy" id="578459"/>
    <lineage>
        <taxon>Eukaryota</taxon>
        <taxon>Fungi</taxon>
        <taxon>Dikarya</taxon>
        <taxon>Basidiomycota</taxon>
        <taxon>Pucciniomycotina</taxon>
        <taxon>Microbotryomycetes</taxon>
        <taxon>Sporidiobolales</taxon>
        <taxon>Sporidiobolaceae</taxon>
        <taxon>Rhodotorula</taxon>
    </lineage>
</organism>
<sequence>MDTTLVPVLISLFHPHPRTLSLALPPSTPISSLSTLLAPYCPPAAQVLAHSSGKPLPRSPSSTLAHLDGATTPTSFVALRLTPRLAGGKGGFASQLRAQGGRMSSNKAQNTDSCRGLDGRRLSTLKEAKRLADALENEPDRLAAQALAKQKRLEELNNEIRRLEQQAGVAASSSSGSAAAGGPVASGSGIGSASGAAQDGARPAPSAGGSGAVGGKRRLDDAKYVEESKEIVSGVKDAVRAAMMKKRKKAKTDAAAPAATVEKEKENKGKAGAGSAKDKGKGKATEEDEDVAVAGAVEEA</sequence>
<dbReference type="GO" id="GO:0006397">
    <property type="term" value="P:mRNA processing"/>
    <property type="evidence" value="ECO:0007669"/>
    <property type="project" value="UniProtKB-KW"/>
</dbReference>
<evidence type="ECO:0000256" key="8">
    <source>
        <dbReference type="ARBA" id="ARBA00023306"/>
    </source>
</evidence>
<evidence type="ECO:0000256" key="7">
    <source>
        <dbReference type="ARBA" id="ARBA00023242"/>
    </source>
</evidence>
<evidence type="ECO:0000256" key="4">
    <source>
        <dbReference type="ARBA" id="ARBA00022490"/>
    </source>
</evidence>
<keyword evidence="8" id="KW-0131">Cell cycle</keyword>
<feature type="region of interest" description="Disordered" evidence="9">
    <location>
        <begin position="90"/>
        <end position="120"/>
    </location>
</feature>
<dbReference type="OMA" id="DHEYVEQ"/>
<dbReference type="PANTHER" id="PTHR12786">
    <property type="entry name" value="SPLICING FACTOR SF3A-RELATED"/>
    <property type="match status" value="1"/>
</dbReference>
<dbReference type="GeneID" id="28978269"/>
<comment type="subcellular location">
    <subcellularLocation>
        <location evidence="2">Cytoplasm</location>
    </subcellularLocation>
    <subcellularLocation>
        <location evidence="1">Nucleus</location>
    </subcellularLocation>
</comment>
<feature type="domain" description="Sde2 ubiquitin" evidence="10">
    <location>
        <begin position="8"/>
        <end position="85"/>
    </location>
</feature>
<evidence type="ECO:0000259" key="10">
    <source>
        <dbReference type="Pfam" id="PF13019"/>
    </source>
</evidence>
<evidence type="ECO:0000256" key="1">
    <source>
        <dbReference type="ARBA" id="ARBA00004123"/>
    </source>
</evidence>
<dbReference type="EMBL" id="KQ474084">
    <property type="protein sequence ID" value="KPV73173.1"/>
    <property type="molecule type" value="Genomic_DNA"/>
</dbReference>
<comment type="similarity">
    <text evidence="3">Belongs to the SDE2 family.</text>
</comment>